<organism evidence="3">
    <name type="scientific">Mytilinidion resinicola</name>
    <dbReference type="NCBI Taxonomy" id="574789"/>
    <lineage>
        <taxon>Eukaryota</taxon>
        <taxon>Fungi</taxon>
        <taxon>Dikarya</taxon>
        <taxon>Ascomycota</taxon>
        <taxon>Pezizomycotina</taxon>
        <taxon>Dothideomycetes</taxon>
        <taxon>Pleosporomycetidae</taxon>
        <taxon>Mytilinidiales</taxon>
        <taxon>Mytilinidiaceae</taxon>
        <taxon>Mytilinidion</taxon>
    </lineage>
</organism>
<dbReference type="PANTHER" id="PTHR37474:SF1">
    <property type="entry name" value="2'-5' RNA LIGASE FAMILY PROTEIN"/>
    <property type="match status" value="1"/>
</dbReference>
<dbReference type="Gene3D" id="3.90.1140.10">
    <property type="entry name" value="Cyclic phosphodiesterase"/>
    <property type="match status" value="1"/>
</dbReference>
<proteinExistence type="predicted"/>
<evidence type="ECO:0000313" key="3">
    <source>
        <dbReference type="EMBL" id="KAF2809264.1"/>
    </source>
</evidence>
<feature type="domain" description="MJ1316 RNA cyclic group end recognition" evidence="2">
    <location>
        <begin position="588"/>
        <end position="657"/>
    </location>
</feature>
<feature type="region of interest" description="Disordered" evidence="1">
    <location>
        <begin position="562"/>
        <end position="581"/>
    </location>
</feature>
<dbReference type="GeneID" id="54454628"/>
<dbReference type="Gene3D" id="3.60.10.10">
    <property type="entry name" value="Endonuclease/exonuclease/phosphatase"/>
    <property type="match status" value="1"/>
</dbReference>
<dbReference type="AlphaFoldDB" id="A0A6A6YMN6"/>
<protein>
    <recommendedName>
        <fullName evidence="2">MJ1316 RNA cyclic group end recognition domain-containing protein</fullName>
    </recommendedName>
</protein>
<dbReference type="Proteomes" id="UP000504636">
    <property type="component" value="Unplaced"/>
</dbReference>
<dbReference type="PANTHER" id="PTHR37474">
    <property type="entry name" value="RNA LIGASE/CYCLIC NUCLEOTIDE PHOSPHODIESTERASE"/>
    <property type="match status" value="1"/>
</dbReference>
<evidence type="ECO:0000259" key="2">
    <source>
        <dbReference type="Pfam" id="PF04457"/>
    </source>
</evidence>
<feature type="region of interest" description="Disordered" evidence="1">
    <location>
        <begin position="527"/>
        <end position="548"/>
    </location>
</feature>
<gene>
    <name evidence="3 5" type="ORF">BDZ99DRAFT_25581</name>
</gene>
<dbReference type="SUPFAM" id="SSF56219">
    <property type="entry name" value="DNase I-like"/>
    <property type="match status" value="1"/>
</dbReference>
<name>A0A6A6YMN6_9PEZI</name>
<evidence type="ECO:0000256" key="1">
    <source>
        <dbReference type="SAM" id="MobiDB-lite"/>
    </source>
</evidence>
<dbReference type="SUPFAM" id="SSF55144">
    <property type="entry name" value="LigT-like"/>
    <property type="match status" value="1"/>
</dbReference>
<dbReference type="Pfam" id="PF13563">
    <property type="entry name" value="2_5_RNA_ligase2"/>
    <property type="match status" value="1"/>
</dbReference>
<evidence type="ECO:0000313" key="4">
    <source>
        <dbReference type="Proteomes" id="UP000504636"/>
    </source>
</evidence>
<reference evidence="5" key="3">
    <citation type="submission" date="2025-04" db="UniProtKB">
        <authorList>
            <consortium name="RefSeq"/>
        </authorList>
    </citation>
    <scope>IDENTIFICATION</scope>
    <source>
        <strain evidence="5">CBS 304.34</strain>
    </source>
</reference>
<dbReference type="InterPro" id="IPR036691">
    <property type="entry name" value="Endo/exonu/phosph_ase_sf"/>
</dbReference>
<dbReference type="OrthoDB" id="10263155at2759"/>
<dbReference type="EMBL" id="MU003701">
    <property type="protein sequence ID" value="KAF2809264.1"/>
    <property type="molecule type" value="Genomic_DNA"/>
</dbReference>
<reference evidence="5" key="2">
    <citation type="submission" date="2020-04" db="EMBL/GenBank/DDBJ databases">
        <authorList>
            <consortium name="NCBI Genome Project"/>
        </authorList>
    </citation>
    <scope>NUCLEOTIDE SEQUENCE</scope>
    <source>
        <strain evidence="5">CBS 304.34</strain>
    </source>
</reference>
<accession>A0A6A6YMN6</accession>
<dbReference type="RefSeq" id="XP_033576228.1">
    <property type="nucleotide sequence ID" value="XM_033713735.1"/>
</dbReference>
<dbReference type="Pfam" id="PF04457">
    <property type="entry name" value="MJ1316"/>
    <property type="match status" value="1"/>
</dbReference>
<evidence type="ECO:0000313" key="5">
    <source>
        <dbReference type="RefSeq" id="XP_033576228.1"/>
    </source>
</evidence>
<keyword evidence="4" id="KW-1185">Reference proteome</keyword>
<dbReference type="InterPro" id="IPR040459">
    <property type="entry name" value="MJ1316"/>
</dbReference>
<sequence length="667" mass="74114">MAFRLDSRATAVAIIPPAHLHSSINDIRSVHDKAYNIWPPHVNILYPFVDPARLSDAVQLLRNSLFHGTNNISDINVTITDADLFRHRKKATVWLKPAQHSEDALRLLRKRLTEALGCEEREGTHAGEFSPHLSIGQAALNDALIANLIQKAAKLAGLEWQCVSAVVLKREPSGEMTIVEELPFGAKYSTSTLESKTSTQDFGWRTCHSFTPECGWTRSFWHKKPAASPARVEPNTKVTISSYNVMTAPYAPPLDLRFPLIIDAISSIPSSSSVKVLCLQEVSADMLPLLLSDHFIQRSYPYSTHHPSTRLLSQRNLVTLASVPFTHHVLQFAEHHKSASVADFGNLGIQVANIHLTSALTDKSVLAKRSQMDLLTRFLARDTSGKEVFVVGDFNLTTSAKTIKTALDERFITRKTARVLQGVIDTSLWIDVFENVSAPALKDGSDADTEGQGGATFDRMTNRLAAMSEGLIDNRPQRYDRILFRKGGRSQAENFLIFGLPADDETCASDHYGITTTVSVRPIQAGSERVPGTVATDGDGTLPQNSRIDDRQAVENPVAEYRSFQRPRPSTSSSSSERPVVSLRKLPSAQDVISRIRWDPSLSASEFVVGYSDRFAGVKEINLVKWKMETTHLEFIPMHRVMWIKRKGDGGEKVWNRVERTMTLGVE</sequence>
<dbReference type="InterPro" id="IPR009097">
    <property type="entry name" value="Cyclic_Pdiesterase"/>
</dbReference>
<reference evidence="3 5" key="1">
    <citation type="journal article" date="2020" name="Stud. Mycol.">
        <title>101 Dothideomycetes genomes: a test case for predicting lifestyles and emergence of pathogens.</title>
        <authorList>
            <person name="Haridas S."/>
            <person name="Albert R."/>
            <person name="Binder M."/>
            <person name="Bloem J."/>
            <person name="Labutti K."/>
            <person name="Salamov A."/>
            <person name="Andreopoulos B."/>
            <person name="Baker S."/>
            <person name="Barry K."/>
            <person name="Bills G."/>
            <person name="Bluhm B."/>
            <person name="Cannon C."/>
            <person name="Castanera R."/>
            <person name="Culley D."/>
            <person name="Daum C."/>
            <person name="Ezra D."/>
            <person name="Gonzalez J."/>
            <person name="Henrissat B."/>
            <person name="Kuo A."/>
            <person name="Liang C."/>
            <person name="Lipzen A."/>
            <person name="Lutzoni F."/>
            <person name="Magnuson J."/>
            <person name="Mondo S."/>
            <person name="Nolan M."/>
            <person name="Ohm R."/>
            <person name="Pangilinan J."/>
            <person name="Park H.-J."/>
            <person name="Ramirez L."/>
            <person name="Alfaro M."/>
            <person name="Sun H."/>
            <person name="Tritt A."/>
            <person name="Yoshinaga Y."/>
            <person name="Zwiers L.-H."/>
            <person name="Turgeon B."/>
            <person name="Goodwin S."/>
            <person name="Spatafora J."/>
            <person name="Crous P."/>
            <person name="Grigoriev I."/>
        </authorList>
    </citation>
    <scope>NUCLEOTIDE SEQUENCE</scope>
    <source>
        <strain evidence="3 5">CBS 304.34</strain>
    </source>
</reference>